<organism evidence="1 2">
    <name type="scientific">Zarea fungicola</name>
    <dbReference type="NCBI Taxonomy" id="93591"/>
    <lineage>
        <taxon>Eukaryota</taxon>
        <taxon>Fungi</taxon>
        <taxon>Dikarya</taxon>
        <taxon>Ascomycota</taxon>
        <taxon>Pezizomycotina</taxon>
        <taxon>Sordariomycetes</taxon>
        <taxon>Hypocreomycetidae</taxon>
        <taxon>Hypocreales</taxon>
        <taxon>Cordycipitaceae</taxon>
        <taxon>Zarea</taxon>
    </lineage>
</organism>
<keyword evidence="2" id="KW-1185">Reference proteome</keyword>
<sequence length="82" mass="9141">MRHDRISADRRTPRPSFEDPDGVLPPESGAEAGASTKEQDSKKPVAWKDMPQKRQLAILTLSRLSEPLVQTSLQVSFLPRST</sequence>
<accession>A0ACC1MEF1</accession>
<evidence type="ECO:0000313" key="1">
    <source>
        <dbReference type="EMBL" id="KAJ2960271.1"/>
    </source>
</evidence>
<protein>
    <submittedName>
        <fullName evidence="1">Uncharacterized protein</fullName>
    </submittedName>
</protein>
<evidence type="ECO:0000313" key="2">
    <source>
        <dbReference type="Proteomes" id="UP001143910"/>
    </source>
</evidence>
<gene>
    <name evidence="1" type="ORF">NQ176_g11065</name>
</gene>
<dbReference type="Proteomes" id="UP001143910">
    <property type="component" value="Unassembled WGS sequence"/>
</dbReference>
<dbReference type="EMBL" id="JANJQO010003430">
    <property type="protein sequence ID" value="KAJ2960271.1"/>
    <property type="molecule type" value="Genomic_DNA"/>
</dbReference>
<comment type="caution">
    <text evidence="1">The sequence shown here is derived from an EMBL/GenBank/DDBJ whole genome shotgun (WGS) entry which is preliminary data.</text>
</comment>
<proteinExistence type="predicted"/>
<name>A0ACC1MEF1_9HYPO</name>
<reference evidence="1" key="1">
    <citation type="submission" date="2022-08" db="EMBL/GenBank/DDBJ databases">
        <title>Genome Sequence of Lecanicillium fungicola.</title>
        <authorList>
            <person name="Buettner E."/>
        </authorList>
    </citation>
    <scope>NUCLEOTIDE SEQUENCE</scope>
    <source>
        <strain evidence="1">Babe33</strain>
    </source>
</reference>